<dbReference type="EMBL" id="OU896719">
    <property type="protein sequence ID" value="CAH1119804.1"/>
    <property type="molecule type" value="Genomic_DNA"/>
</dbReference>
<proteinExistence type="predicted"/>
<dbReference type="PANTHER" id="PTHR21719:SF1">
    <property type="entry name" value="FI06402P-RELATED"/>
    <property type="match status" value="1"/>
</dbReference>
<dbReference type="Proteomes" id="UP001153737">
    <property type="component" value="Chromosome 13"/>
</dbReference>
<reference evidence="3" key="2">
    <citation type="submission" date="2022-10" db="EMBL/GenBank/DDBJ databases">
        <authorList>
            <consortium name="ENA_rothamsted_submissions"/>
            <consortium name="culmorum"/>
            <person name="King R."/>
        </authorList>
    </citation>
    <scope>NUCLEOTIDE SEQUENCE</scope>
</reference>
<accession>A0A9P0DJK4</accession>
<protein>
    <recommendedName>
        <fullName evidence="2">Platelet-derived growth factor (PDGF) family profile domain-containing protein</fullName>
    </recommendedName>
</protein>
<feature type="signal peptide" evidence="1">
    <location>
        <begin position="1"/>
        <end position="22"/>
    </location>
</feature>
<dbReference type="AlphaFoldDB" id="A0A9P0DJK4"/>
<dbReference type="PROSITE" id="PS50278">
    <property type="entry name" value="PDGF_2"/>
    <property type="match status" value="1"/>
</dbReference>
<keyword evidence="1" id="KW-0732">Signal</keyword>
<organism evidence="3 4">
    <name type="scientific">Phaedon cochleariae</name>
    <name type="common">Mustard beetle</name>
    <dbReference type="NCBI Taxonomy" id="80249"/>
    <lineage>
        <taxon>Eukaryota</taxon>
        <taxon>Metazoa</taxon>
        <taxon>Ecdysozoa</taxon>
        <taxon>Arthropoda</taxon>
        <taxon>Hexapoda</taxon>
        <taxon>Insecta</taxon>
        <taxon>Pterygota</taxon>
        <taxon>Neoptera</taxon>
        <taxon>Endopterygota</taxon>
        <taxon>Coleoptera</taxon>
        <taxon>Polyphaga</taxon>
        <taxon>Cucujiformia</taxon>
        <taxon>Chrysomeloidea</taxon>
        <taxon>Chrysomelidae</taxon>
        <taxon>Chrysomelinae</taxon>
        <taxon>Chrysomelini</taxon>
        <taxon>Phaedon</taxon>
    </lineage>
</organism>
<keyword evidence="4" id="KW-1185">Reference proteome</keyword>
<dbReference type="SUPFAM" id="SSF57501">
    <property type="entry name" value="Cystine-knot cytokines"/>
    <property type="match status" value="1"/>
</dbReference>
<dbReference type="GO" id="GO:0016020">
    <property type="term" value="C:membrane"/>
    <property type="evidence" value="ECO:0007669"/>
    <property type="project" value="InterPro"/>
</dbReference>
<dbReference type="GO" id="GO:0008083">
    <property type="term" value="F:growth factor activity"/>
    <property type="evidence" value="ECO:0007669"/>
    <property type="project" value="InterPro"/>
</dbReference>
<dbReference type="OrthoDB" id="6677701at2759"/>
<feature type="chain" id="PRO_5040455061" description="Platelet-derived growth factor (PDGF) family profile domain-containing protein" evidence="1">
    <location>
        <begin position="23"/>
        <end position="137"/>
    </location>
</feature>
<gene>
    <name evidence="3" type="ORF">PHAECO_LOCUS3817</name>
</gene>
<evidence type="ECO:0000259" key="2">
    <source>
        <dbReference type="PROSITE" id="PS50278"/>
    </source>
</evidence>
<dbReference type="PANTHER" id="PTHR21719">
    <property type="entry name" value="FI06402P-RELATED"/>
    <property type="match status" value="1"/>
</dbReference>
<evidence type="ECO:0000313" key="3">
    <source>
        <dbReference type="EMBL" id="CAH1119804.1"/>
    </source>
</evidence>
<feature type="domain" description="Platelet-derived growth factor (PDGF) family profile" evidence="2">
    <location>
        <begin position="82"/>
        <end position="133"/>
    </location>
</feature>
<evidence type="ECO:0000256" key="1">
    <source>
        <dbReference type="SAM" id="SignalP"/>
    </source>
</evidence>
<dbReference type="InterPro" id="IPR029034">
    <property type="entry name" value="Cystine-knot_cytokine"/>
</dbReference>
<dbReference type="Gene3D" id="2.10.90.10">
    <property type="entry name" value="Cystine-knot cytokines"/>
    <property type="match status" value="1"/>
</dbReference>
<sequence>MFGFKVVFLLVILVLLARHSLGNLLQYASHMERVSSKNFPCDAPQKRMVSLREIVGDEEFELKFQKDISKITPYGSILHRCRNSGCCDKYNEKCEAVSESYVKLAFMIDRKPIRFVTVNATNHTKCACQKVGDNNIK</sequence>
<name>A0A9P0DJK4_PHACE</name>
<dbReference type="InterPro" id="IPR000072">
    <property type="entry name" value="PDGF/VEGF_dom"/>
</dbReference>
<dbReference type="GO" id="GO:0035099">
    <property type="term" value="P:hemocyte migration"/>
    <property type="evidence" value="ECO:0007669"/>
    <property type="project" value="TreeGrafter"/>
</dbReference>
<reference evidence="3" key="1">
    <citation type="submission" date="2022-01" db="EMBL/GenBank/DDBJ databases">
        <authorList>
            <person name="King R."/>
        </authorList>
    </citation>
    <scope>NUCLEOTIDE SEQUENCE</scope>
</reference>
<evidence type="ECO:0000313" key="4">
    <source>
        <dbReference type="Proteomes" id="UP001153737"/>
    </source>
</evidence>